<gene>
    <name evidence="2" type="ORF">ACJMK2_013531</name>
</gene>
<evidence type="ECO:0000256" key="1">
    <source>
        <dbReference type="SAM" id="SignalP"/>
    </source>
</evidence>
<dbReference type="InterPro" id="IPR009030">
    <property type="entry name" value="Growth_fac_rcpt_cys_sf"/>
</dbReference>
<name>A0ABD3V131_SINWO</name>
<dbReference type="AlphaFoldDB" id="A0ABD3V131"/>
<evidence type="ECO:0000313" key="2">
    <source>
        <dbReference type="EMBL" id="KAL3854257.1"/>
    </source>
</evidence>
<dbReference type="Proteomes" id="UP001634394">
    <property type="component" value="Unassembled WGS sequence"/>
</dbReference>
<accession>A0ABD3V131</accession>
<reference evidence="2 3" key="1">
    <citation type="submission" date="2024-11" db="EMBL/GenBank/DDBJ databases">
        <title>Chromosome-level genome assembly of the freshwater bivalve Anodonta woodiana.</title>
        <authorList>
            <person name="Chen X."/>
        </authorList>
    </citation>
    <scope>NUCLEOTIDE SEQUENCE [LARGE SCALE GENOMIC DNA]</scope>
    <source>
        <strain evidence="2">MN2024</strain>
        <tissue evidence="2">Gills</tissue>
    </source>
</reference>
<dbReference type="EMBL" id="JBJQND010000014">
    <property type="protein sequence ID" value="KAL3854257.1"/>
    <property type="molecule type" value="Genomic_DNA"/>
</dbReference>
<sequence>MREMFHLVFVLCFAVNFIIYVDGMFTVSCPMGCTANQCTMGVGCPLGMCMPGWCGKHGGRNVGMICVPTCSPGQFCLQEPVKMCADCRVRNCKSCKERDTCDACDRGYKLNPDKSECRRG</sequence>
<protein>
    <submittedName>
        <fullName evidence="2">Uncharacterized protein</fullName>
    </submittedName>
</protein>
<comment type="caution">
    <text evidence="2">The sequence shown here is derived from an EMBL/GenBank/DDBJ whole genome shotgun (WGS) entry which is preliminary data.</text>
</comment>
<proteinExistence type="predicted"/>
<keyword evidence="3" id="KW-1185">Reference proteome</keyword>
<feature type="chain" id="PRO_5044833790" evidence="1">
    <location>
        <begin position="24"/>
        <end position="120"/>
    </location>
</feature>
<evidence type="ECO:0000313" key="3">
    <source>
        <dbReference type="Proteomes" id="UP001634394"/>
    </source>
</evidence>
<keyword evidence="1" id="KW-0732">Signal</keyword>
<organism evidence="2 3">
    <name type="scientific">Sinanodonta woodiana</name>
    <name type="common">Chinese pond mussel</name>
    <name type="synonym">Anodonta woodiana</name>
    <dbReference type="NCBI Taxonomy" id="1069815"/>
    <lineage>
        <taxon>Eukaryota</taxon>
        <taxon>Metazoa</taxon>
        <taxon>Spiralia</taxon>
        <taxon>Lophotrochozoa</taxon>
        <taxon>Mollusca</taxon>
        <taxon>Bivalvia</taxon>
        <taxon>Autobranchia</taxon>
        <taxon>Heteroconchia</taxon>
        <taxon>Palaeoheterodonta</taxon>
        <taxon>Unionida</taxon>
        <taxon>Unionoidea</taxon>
        <taxon>Unionidae</taxon>
        <taxon>Unioninae</taxon>
        <taxon>Sinanodonta</taxon>
    </lineage>
</organism>
<feature type="signal peptide" evidence="1">
    <location>
        <begin position="1"/>
        <end position="23"/>
    </location>
</feature>
<dbReference type="SUPFAM" id="SSF57184">
    <property type="entry name" value="Growth factor receptor domain"/>
    <property type="match status" value="1"/>
</dbReference>